<dbReference type="PANTHER" id="PTHR31609:SF1">
    <property type="entry name" value="CARBOHYDRATE DEACETYLASE"/>
    <property type="match status" value="1"/>
</dbReference>
<dbReference type="InterPro" id="IPR011330">
    <property type="entry name" value="Glyco_hydro/deAcase_b/a-brl"/>
</dbReference>
<comment type="cofactor">
    <cofactor evidence="1">
        <name>Mg(2+)</name>
        <dbReference type="ChEBI" id="CHEBI:18420"/>
    </cofactor>
</comment>
<evidence type="ECO:0000256" key="1">
    <source>
        <dbReference type="ARBA" id="ARBA00001946"/>
    </source>
</evidence>
<evidence type="ECO:0000256" key="4">
    <source>
        <dbReference type="ARBA" id="ARBA00022842"/>
    </source>
</evidence>
<dbReference type="Proteomes" id="UP000228503">
    <property type="component" value="Unassembled WGS sequence"/>
</dbReference>
<sequence>MHRRIQLYVDDYGYRKSTDRLIEKYITQRKIVGYAVLANFYLQTNINKKKSFLNNQSVGVHINFVEGKSVSDPQDIASLVDRNGQFYSFPIFYFRLLFGFIEKKELMTEASAQIALILKTGAVIDEINSHQHTHALSPVAEIVEDLAANNNIPRVRSYQFVTRVTTRAKIIFSILQLLSYVSHVKYNMQLRLPISWKKVDKPISFMSWESHHLHYESLPPQTTLVIHPKLGFDKNLRYEKML</sequence>
<organism evidence="6 7">
    <name type="scientific">Candidatus Roizmanbacteria bacterium CG_4_10_14_0_2_um_filter_39_13</name>
    <dbReference type="NCBI Taxonomy" id="1974825"/>
    <lineage>
        <taxon>Bacteria</taxon>
        <taxon>Candidatus Roizmaniibacteriota</taxon>
    </lineage>
</organism>
<gene>
    <name evidence="6" type="ORF">COY16_06235</name>
</gene>
<dbReference type="Gene3D" id="3.20.20.370">
    <property type="entry name" value="Glycoside hydrolase/deacetylase"/>
    <property type="match status" value="1"/>
</dbReference>
<keyword evidence="2" id="KW-0479">Metal-binding</keyword>
<evidence type="ECO:0000313" key="7">
    <source>
        <dbReference type="Proteomes" id="UP000228503"/>
    </source>
</evidence>
<evidence type="ECO:0000256" key="3">
    <source>
        <dbReference type="ARBA" id="ARBA00022801"/>
    </source>
</evidence>
<dbReference type="GO" id="GO:0016787">
    <property type="term" value="F:hydrolase activity"/>
    <property type="evidence" value="ECO:0007669"/>
    <property type="project" value="UniProtKB-KW"/>
</dbReference>
<protein>
    <recommendedName>
        <fullName evidence="8">ChbG/HpnK family deacetylase</fullName>
    </recommendedName>
</protein>
<evidence type="ECO:0000313" key="6">
    <source>
        <dbReference type="EMBL" id="PIZ61677.1"/>
    </source>
</evidence>
<dbReference type="Pfam" id="PF04794">
    <property type="entry name" value="YdjC"/>
    <property type="match status" value="1"/>
</dbReference>
<keyword evidence="3" id="KW-0378">Hydrolase</keyword>
<dbReference type="InterPro" id="IPR006879">
    <property type="entry name" value="YdjC-like"/>
</dbReference>
<proteinExistence type="predicted"/>
<dbReference type="GO" id="GO:0005975">
    <property type="term" value="P:carbohydrate metabolic process"/>
    <property type="evidence" value="ECO:0007669"/>
    <property type="project" value="InterPro"/>
</dbReference>
<accession>A0A2M7TV22</accession>
<dbReference type="AlphaFoldDB" id="A0A2M7TV22"/>
<evidence type="ECO:0008006" key="8">
    <source>
        <dbReference type="Google" id="ProtNLM"/>
    </source>
</evidence>
<keyword evidence="5" id="KW-0119">Carbohydrate metabolism</keyword>
<dbReference type="PANTHER" id="PTHR31609">
    <property type="entry name" value="YDJC DEACETYLASE FAMILY MEMBER"/>
    <property type="match status" value="1"/>
</dbReference>
<dbReference type="GO" id="GO:0046872">
    <property type="term" value="F:metal ion binding"/>
    <property type="evidence" value="ECO:0007669"/>
    <property type="project" value="UniProtKB-KW"/>
</dbReference>
<reference evidence="7" key="1">
    <citation type="submission" date="2017-09" db="EMBL/GenBank/DDBJ databases">
        <title>Depth-based differentiation of microbial function through sediment-hosted aquifers and enrichment of novel symbionts in the deep terrestrial subsurface.</title>
        <authorList>
            <person name="Probst A.J."/>
            <person name="Ladd B."/>
            <person name="Jarett J.K."/>
            <person name="Geller-Mcgrath D.E."/>
            <person name="Sieber C.M.K."/>
            <person name="Emerson J.B."/>
            <person name="Anantharaman K."/>
            <person name="Thomas B.C."/>
            <person name="Malmstrom R."/>
            <person name="Stieglmeier M."/>
            <person name="Klingl A."/>
            <person name="Woyke T."/>
            <person name="Ryan C.M."/>
            <person name="Banfield J.F."/>
        </authorList>
    </citation>
    <scope>NUCLEOTIDE SEQUENCE [LARGE SCALE GENOMIC DNA]</scope>
</reference>
<comment type="caution">
    <text evidence="6">The sequence shown here is derived from an EMBL/GenBank/DDBJ whole genome shotgun (WGS) entry which is preliminary data.</text>
</comment>
<dbReference type="GO" id="GO:0019213">
    <property type="term" value="F:deacetylase activity"/>
    <property type="evidence" value="ECO:0007669"/>
    <property type="project" value="TreeGrafter"/>
</dbReference>
<dbReference type="SUPFAM" id="SSF88713">
    <property type="entry name" value="Glycoside hydrolase/deacetylase"/>
    <property type="match status" value="1"/>
</dbReference>
<name>A0A2M7TV22_9BACT</name>
<keyword evidence="4" id="KW-0460">Magnesium</keyword>
<evidence type="ECO:0000256" key="5">
    <source>
        <dbReference type="ARBA" id="ARBA00023277"/>
    </source>
</evidence>
<dbReference type="EMBL" id="PFOB01000078">
    <property type="protein sequence ID" value="PIZ61677.1"/>
    <property type="molecule type" value="Genomic_DNA"/>
</dbReference>
<evidence type="ECO:0000256" key="2">
    <source>
        <dbReference type="ARBA" id="ARBA00022723"/>
    </source>
</evidence>